<dbReference type="FunFam" id="1.10.630.10:FF:000182">
    <property type="entry name" value="Cytochrome P450 3A4"/>
    <property type="match status" value="1"/>
</dbReference>
<dbReference type="AlphaFoldDB" id="A0A7R9M6Z4"/>
<evidence type="ECO:0000256" key="6">
    <source>
        <dbReference type="ARBA" id="ARBA00022723"/>
    </source>
</evidence>
<reference evidence="12" key="1">
    <citation type="submission" date="2020-11" db="EMBL/GenBank/DDBJ databases">
        <authorList>
            <person name="Tran Van P."/>
        </authorList>
    </citation>
    <scope>NUCLEOTIDE SEQUENCE</scope>
</reference>
<evidence type="ECO:0000256" key="7">
    <source>
        <dbReference type="ARBA" id="ARBA00022848"/>
    </source>
</evidence>
<keyword evidence="5 11" id="KW-0349">Heme</keyword>
<keyword evidence="7" id="KW-0256">Endoplasmic reticulum</keyword>
<dbReference type="Pfam" id="PF00067">
    <property type="entry name" value="p450"/>
    <property type="match status" value="1"/>
</dbReference>
<name>A0A7R9M6Z4_9ACAR</name>
<evidence type="ECO:0000256" key="4">
    <source>
        <dbReference type="ARBA" id="ARBA00010617"/>
    </source>
</evidence>
<proteinExistence type="inferred from homology"/>
<dbReference type="Gene3D" id="1.10.630.10">
    <property type="entry name" value="Cytochrome P450"/>
    <property type="match status" value="1"/>
</dbReference>
<keyword evidence="9 11" id="KW-0408">Iron</keyword>
<dbReference type="InterPro" id="IPR002401">
    <property type="entry name" value="Cyt_P450_E_grp-I"/>
</dbReference>
<dbReference type="GO" id="GO:0008395">
    <property type="term" value="F:steroid hydroxylase activity"/>
    <property type="evidence" value="ECO:0007669"/>
    <property type="project" value="TreeGrafter"/>
</dbReference>
<keyword evidence="10" id="KW-0503">Monooxygenase</keyword>
<dbReference type="PANTHER" id="PTHR24302:SF15">
    <property type="entry name" value="FATTY-ACID PEROXYGENASE"/>
    <property type="match status" value="1"/>
</dbReference>
<dbReference type="GO" id="GO:0005506">
    <property type="term" value="F:iron ion binding"/>
    <property type="evidence" value="ECO:0007669"/>
    <property type="project" value="InterPro"/>
</dbReference>
<keyword evidence="7" id="KW-0492">Microsome</keyword>
<dbReference type="SUPFAM" id="SSF48264">
    <property type="entry name" value="Cytochrome P450"/>
    <property type="match status" value="1"/>
</dbReference>
<comment type="cofactor">
    <cofactor evidence="1 11">
        <name>heme</name>
        <dbReference type="ChEBI" id="CHEBI:30413"/>
    </cofactor>
</comment>
<dbReference type="InterPro" id="IPR001128">
    <property type="entry name" value="Cyt_P450"/>
</dbReference>
<evidence type="ECO:0008006" key="14">
    <source>
        <dbReference type="Google" id="ProtNLM"/>
    </source>
</evidence>
<keyword evidence="8" id="KW-0560">Oxidoreductase</keyword>
<dbReference type="GO" id="GO:0016705">
    <property type="term" value="F:oxidoreductase activity, acting on paired donors, with incorporation or reduction of molecular oxygen"/>
    <property type="evidence" value="ECO:0007669"/>
    <property type="project" value="InterPro"/>
</dbReference>
<dbReference type="GO" id="GO:0020037">
    <property type="term" value="F:heme binding"/>
    <property type="evidence" value="ECO:0007669"/>
    <property type="project" value="InterPro"/>
</dbReference>
<dbReference type="PRINTS" id="PR00463">
    <property type="entry name" value="EP450I"/>
</dbReference>
<comment type="subcellular location">
    <subcellularLocation>
        <location evidence="3">Endoplasmic reticulum membrane</location>
        <topology evidence="3">Peripheral membrane protein</topology>
    </subcellularLocation>
    <subcellularLocation>
        <location evidence="2">Microsome membrane</location>
        <topology evidence="2">Peripheral membrane protein</topology>
    </subcellularLocation>
</comment>
<protein>
    <recommendedName>
        <fullName evidence="14">Cytochrome P450</fullName>
    </recommendedName>
</protein>
<evidence type="ECO:0000256" key="9">
    <source>
        <dbReference type="ARBA" id="ARBA00023004"/>
    </source>
</evidence>
<dbReference type="Proteomes" id="UP000728032">
    <property type="component" value="Unassembled WGS sequence"/>
</dbReference>
<feature type="binding site" description="axial binding residue" evidence="11">
    <location>
        <position position="408"/>
    </location>
    <ligand>
        <name>heme</name>
        <dbReference type="ChEBI" id="CHEBI:30413"/>
    </ligand>
    <ligandPart>
        <name>Fe</name>
        <dbReference type="ChEBI" id="CHEBI:18248"/>
    </ligandPart>
</feature>
<dbReference type="InterPro" id="IPR050705">
    <property type="entry name" value="Cytochrome_P450_3A"/>
</dbReference>
<evidence type="ECO:0000256" key="11">
    <source>
        <dbReference type="PIRSR" id="PIRSR602401-1"/>
    </source>
</evidence>
<evidence type="ECO:0000256" key="10">
    <source>
        <dbReference type="ARBA" id="ARBA00023033"/>
    </source>
</evidence>
<evidence type="ECO:0000256" key="2">
    <source>
        <dbReference type="ARBA" id="ARBA00004174"/>
    </source>
</evidence>
<dbReference type="OrthoDB" id="6531954at2759"/>
<evidence type="ECO:0000313" key="12">
    <source>
        <dbReference type="EMBL" id="CAD7653555.1"/>
    </source>
</evidence>
<accession>A0A7R9M6Z4</accession>
<dbReference type="EMBL" id="OC921625">
    <property type="protein sequence ID" value="CAD7653555.1"/>
    <property type="molecule type" value="Genomic_DNA"/>
</dbReference>
<keyword evidence="6 11" id="KW-0479">Metal-binding</keyword>
<keyword evidence="13" id="KW-1185">Reference proteome</keyword>
<dbReference type="EMBL" id="CAJPVJ010006800">
    <property type="protein sequence ID" value="CAG2170742.1"/>
    <property type="molecule type" value="Genomic_DNA"/>
</dbReference>
<dbReference type="PRINTS" id="PR00385">
    <property type="entry name" value="P450"/>
</dbReference>
<sequence>MDILEPSGGQPYQVVDPEAHRKHGKVLGFYEGLRPCLSITDPNLIRKVLVTEFHSFVNHRLLTDPSELIDNGLFFSRYPQWKRVRALQNPSFTTGKLKSVKPMIEKIVDQLCAKLEPMATGAEVVDMRMYYDSFTFDVISTVTTGANAQAIQNPRNNPLFDAVKNIFQKDQEIRDWIVFFLPFMRRFMKITFFDEKDLTLIARSIRQVIDERMDKNIVVPDLLQNLIDTSVLAHNPHNINNNNHINNDNKNSFDKLTTDEVLGQSMNMLAAGYETTATQLCFITRQLALYSHHQNRLHEEIRSTFPDPSEVDYEKLNKMPFLDAFIHEVLRVNCSASRIDRITTNDRNLDGIYLPKGTPIIIPIWALHMDPDNFEDPDEFRPDRFMPENRHLIKDYTYLPFATGPRNCIGRKLALMELKYCLVKMLSKFEFMACDKTKELDYYNPLIQLASMKHLTVRIKHRVTG</sequence>
<organism evidence="12">
    <name type="scientific">Oppiella nova</name>
    <dbReference type="NCBI Taxonomy" id="334625"/>
    <lineage>
        <taxon>Eukaryota</taxon>
        <taxon>Metazoa</taxon>
        <taxon>Ecdysozoa</taxon>
        <taxon>Arthropoda</taxon>
        <taxon>Chelicerata</taxon>
        <taxon>Arachnida</taxon>
        <taxon>Acari</taxon>
        <taxon>Acariformes</taxon>
        <taxon>Sarcoptiformes</taxon>
        <taxon>Oribatida</taxon>
        <taxon>Brachypylina</taxon>
        <taxon>Oppioidea</taxon>
        <taxon>Oppiidae</taxon>
        <taxon>Oppiella</taxon>
    </lineage>
</organism>
<comment type="similarity">
    <text evidence="4">Belongs to the cytochrome P450 family.</text>
</comment>
<dbReference type="InterPro" id="IPR036396">
    <property type="entry name" value="Cyt_P450_sf"/>
</dbReference>
<dbReference type="GO" id="GO:0005789">
    <property type="term" value="C:endoplasmic reticulum membrane"/>
    <property type="evidence" value="ECO:0007669"/>
    <property type="project" value="UniProtKB-SubCell"/>
</dbReference>
<evidence type="ECO:0000256" key="5">
    <source>
        <dbReference type="ARBA" id="ARBA00022617"/>
    </source>
</evidence>
<evidence type="ECO:0000256" key="1">
    <source>
        <dbReference type="ARBA" id="ARBA00001971"/>
    </source>
</evidence>
<dbReference type="PANTHER" id="PTHR24302">
    <property type="entry name" value="CYTOCHROME P450 FAMILY 3"/>
    <property type="match status" value="1"/>
</dbReference>
<evidence type="ECO:0000256" key="8">
    <source>
        <dbReference type="ARBA" id="ARBA00023002"/>
    </source>
</evidence>
<evidence type="ECO:0000256" key="3">
    <source>
        <dbReference type="ARBA" id="ARBA00004406"/>
    </source>
</evidence>
<evidence type="ECO:0000313" key="13">
    <source>
        <dbReference type="Proteomes" id="UP000728032"/>
    </source>
</evidence>
<gene>
    <name evidence="12" type="ORF">ONB1V03_LOCUS10208</name>
</gene>